<dbReference type="Pfam" id="PF00271">
    <property type="entry name" value="Helicase_C"/>
    <property type="match status" value="1"/>
</dbReference>
<comment type="similarity">
    <text evidence="5">Belongs to the DEAD box helicase family.</text>
</comment>
<keyword evidence="4" id="KW-0067">ATP-binding</keyword>
<dbReference type="InterPro" id="IPR012677">
    <property type="entry name" value="Nucleotide-bd_a/b_plait_sf"/>
</dbReference>
<dbReference type="InterPro" id="IPR011545">
    <property type="entry name" value="DEAD/DEAH_box_helicase_dom"/>
</dbReference>
<dbReference type="CDD" id="cd12252">
    <property type="entry name" value="RRM_DbpA"/>
    <property type="match status" value="1"/>
</dbReference>
<evidence type="ECO:0000313" key="9">
    <source>
        <dbReference type="EMBL" id="KIG18876.1"/>
    </source>
</evidence>
<dbReference type="CDD" id="cd00268">
    <property type="entry name" value="DEADc"/>
    <property type="match status" value="1"/>
</dbReference>
<dbReference type="InterPro" id="IPR001650">
    <property type="entry name" value="Helicase_C-like"/>
</dbReference>
<dbReference type="Gene3D" id="3.30.70.330">
    <property type="match status" value="1"/>
</dbReference>
<dbReference type="SUPFAM" id="SSF52540">
    <property type="entry name" value="P-loop containing nucleoside triphosphate hydrolases"/>
    <property type="match status" value="1"/>
</dbReference>
<protein>
    <submittedName>
        <fullName evidence="9">Cold-shock DEAD-box protein A</fullName>
    </submittedName>
</protein>
<dbReference type="CDD" id="cd18787">
    <property type="entry name" value="SF2_C_DEAD"/>
    <property type="match status" value="1"/>
</dbReference>
<evidence type="ECO:0000313" key="10">
    <source>
        <dbReference type="Proteomes" id="UP000031599"/>
    </source>
</evidence>
<dbReference type="InterPro" id="IPR005580">
    <property type="entry name" value="DbpA/CsdA_RNA-bd_dom"/>
</dbReference>
<feature type="region of interest" description="Disordered" evidence="6">
    <location>
        <begin position="520"/>
        <end position="583"/>
    </location>
</feature>
<keyword evidence="1" id="KW-0547">Nucleotide-binding</keyword>
<dbReference type="Gene3D" id="3.40.50.300">
    <property type="entry name" value="P-loop containing nucleotide triphosphate hydrolases"/>
    <property type="match status" value="2"/>
</dbReference>
<organism evidence="9 10">
    <name type="scientific">Enhygromyxa salina</name>
    <dbReference type="NCBI Taxonomy" id="215803"/>
    <lineage>
        <taxon>Bacteria</taxon>
        <taxon>Pseudomonadati</taxon>
        <taxon>Myxococcota</taxon>
        <taxon>Polyangia</taxon>
        <taxon>Nannocystales</taxon>
        <taxon>Nannocystaceae</taxon>
        <taxon>Enhygromyxa</taxon>
    </lineage>
</organism>
<feature type="compositionally biased region" description="Basic and acidic residues" evidence="6">
    <location>
        <begin position="436"/>
        <end position="452"/>
    </location>
</feature>
<dbReference type="EMBL" id="JMCC02000008">
    <property type="protein sequence ID" value="KIG18876.1"/>
    <property type="molecule type" value="Genomic_DNA"/>
</dbReference>
<feature type="region of interest" description="Disordered" evidence="6">
    <location>
        <begin position="417"/>
        <end position="464"/>
    </location>
</feature>
<proteinExistence type="inferred from homology"/>
<comment type="caution">
    <text evidence="9">The sequence shown here is derived from an EMBL/GenBank/DDBJ whole genome shotgun (WGS) entry which is preliminary data.</text>
</comment>
<feature type="compositionally biased region" description="Basic and acidic residues" evidence="6">
    <location>
        <begin position="542"/>
        <end position="569"/>
    </location>
</feature>
<dbReference type="PROSITE" id="PS51192">
    <property type="entry name" value="HELICASE_ATP_BIND_1"/>
    <property type="match status" value="1"/>
</dbReference>
<dbReference type="GO" id="GO:0005829">
    <property type="term" value="C:cytosol"/>
    <property type="evidence" value="ECO:0007669"/>
    <property type="project" value="TreeGrafter"/>
</dbReference>
<dbReference type="GO" id="GO:0003724">
    <property type="term" value="F:RNA helicase activity"/>
    <property type="evidence" value="ECO:0007669"/>
    <property type="project" value="TreeGrafter"/>
</dbReference>
<dbReference type="SMART" id="SM00487">
    <property type="entry name" value="DEXDc"/>
    <property type="match status" value="1"/>
</dbReference>
<sequence>MELKGFKALTAVQRAVVEQEAVGKNLRISSQTGSGKTVAIGIALHDELANTEREPGNSPSAILITPTRELANQVREELSWLYANLSGMYVTVVTGGTDISRERRALERRPRLVVGTPGRMLDHMRSGALDCSAVKHVVLDEADQMFDMGFRDELEAIIEQLPSERLSHLVSATFPRQVRTFADNFQGQYLHIQGTKLGEANEDIQHVAFRVRPNDRYAALINELILTQDERCLVFVRRRADAAELAENLAADGFSALPLSGDLPQAQRSRTLNAFRNGLVKTLVATDVASRGIDVADISMVVHYDLPEDPSAYTHRSGRTGRAGQQGKSLLLVAPQAEGRIRRLWSLAKIEGSWVAPMTPAKVRKTLRKKLRKQLHDQLSADESPSEEQLEYAQTLLARFSPELLVSRLLEIADPPLPREPMEIAPVEARGARGGSNDRSDAGPRSRGRSDGSRSGPRGSYEGPYQRYSINWGHRAGATPARLLAHICRRGDISSQAIGALRIEVRSSTFEVAQSVATQFESRARVPDSRDPGLHIEVMNGRGDHADHGNQARGDHGGPNDRGNREGKRPAFRPRNKGPRKPR</sequence>
<feature type="compositionally biased region" description="Basic residues" evidence="6">
    <location>
        <begin position="570"/>
        <end position="583"/>
    </location>
</feature>
<reference evidence="9 10" key="1">
    <citation type="submission" date="2014-12" db="EMBL/GenBank/DDBJ databases">
        <title>Genome assembly of Enhygromyxa salina DSM 15201.</title>
        <authorList>
            <person name="Sharma G."/>
            <person name="Subramanian S."/>
        </authorList>
    </citation>
    <scope>NUCLEOTIDE SEQUENCE [LARGE SCALE GENOMIC DNA]</scope>
    <source>
        <strain evidence="9 10">DSM 15201</strain>
    </source>
</reference>
<evidence type="ECO:0000256" key="2">
    <source>
        <dbReference type="ARBA" id="ARBA00022801"/>
    </source>
</evidence>
<dbReference type="PANTHER" id="PTHR47959:SF1">
    <property type="entry name" value="ATP-DEPENDENT RNA HELICASE DBPA"/>
    <property type="match status" value="1"/>
</dbReference>
<evidence type="ECO:0000256" key="5">
    <source>
        <dbReference type="ARBA" id="ARBA00038437"/>
    </source>
</evidence>
<evidence type="ECO:0000259" key="8">
    <source>
        <dbReference type="PROSITE" id="PS51194"/>
    </source>
</evidence>
<dbReference type="GO" id="GO:0016787">
    <property type="term" value="F:hydrolase activity"/>
    <property type="evidence" value="ECO:0007669"/>
    <property type="project" value="UniProtKB-KW"/>
</dbReference>
<dbReference type="Pfam" id="PF03880">
    <property type="entry name" value="DbpA"/>
    <property type="match status" value="1"/>
</dbReference>
<dbReference type="SMART" id="SM00490">
    <property type="entry name" value="HELICc"/>
    <property type="match status" value="1"/>
</dbReference>
<dbReference type="GO" id="GO:0003676">
    <property type="term" value="F:nucleic acid binding"/>
    <property type="evidence" value="ECO:0007669"/>
    <property type="project" value="InterPro"/>
</dbReference>
<dbReference type="PROSITE" id="PS51194">
    <property type="entry name" value="HELICASE_CTER"/>
    <property type="match status" value="1"/>
</dbReference>
<dbReference type="AlphaFoldDB" id="A0A0C2D6R5"/>
<name>A0A0C2D6R5_9BACT</name>
<evidence type="ECO:0000256" key="1">
    <source>
        <dbReference type="ARBA" id="ARBA00022741"/>
    </source>
</evidence>
<dbReference type="InterPro" id="IPR014001">
    <property type="entry name" value="Helicase_ATP-bd"/>
</dbReference>
<dbReference type="GO" id="GO:0005524">
    <property type="term" value="F:ATP binding"/>
    <property type="evidence" value="ECO:0007669"/>
    <property type="project" value="UniProtKB-KW"/>
</dbReference>
<evidence type="ECO:0000256" key="6">
    <source>
        <dbReference type="SAM" id="MobiDB-lite"/>
    </source>
</evidence>
<feature type="domain" description="Helicase ATP-binding" evidence="7">
    <location>
        <begin position="17"/>
        <end position="192"/>
    </location>
</feature>
<evidence type="ECO:0000259" key="7">
    <source>
        <dbReference type="PROSITE" id="PS51192"/>
    </source>
</evidence>
<gene>
    <name evidence="9" type="ORF">DB30_07212</name>
</gene>
<evidence type="ECO:0000256" key="3">
    <source>
        <dbReference type="ARBA" id="ARBA00022806"/>
    </source>
</evidence>
<dbReference type="PANTHER" id="PTHR47959">
    <property type="entry name" value="ATP-DEPENDENT RNA HELICASE RHLE-RELATED"/>
    <property type="match status" value="1"/>
</dbReference>
<keyword evidence="2" id="KW-0378">Hydrolase</keyword>
<keyword evidence="3" id="KW-0347">Helicase</keyword>
<feature type="compositionally biased region" description="Basic and acidic residues" evidence="6">
    <location>
        <begin position="522"/>
        <end position="534"/>
    </location>
</feature>
<dbReference type="Proteomes" id="UP000031599">
    <property type="component" value="Unassembled WGS sequence"/>
</dbReference>
<accession>A0A0C2D6R5</accession>
<evidence type="ECO:0000256" key="4">
    <source>
        <dbReference type="ARBA" id="ARBA00022840"/>
    </source>
</evidence>
<dbReference type="InterPro" id="IPR050079">
    <property type="entry name" value="DEAD_box_RNA_helicase"/>
</dbReference>
<feature type="domain" description="Helicase C-terminal" evidence="8">
    <location>
        <begin position="220"/>
        <end position="367"/>
    </location>
</feature>
<dbReference type="InterPro" id="IPR044742">
    <property type="entry name" value="DEAD/DEAH_RhlB"/>
</dbReference>
<dbReference type="Pfam" id="PF00270">
    <property type="entry name" value="DEAD"/>
    <property type="match status" value="1"/>
</dbReference>
<dbReference type="InterPro" id="IPR027417">
    <property type="entry name" value="P-loop_NTPase"/>
</dbReference>